<accession>A0A948RV40</accession>
<dbReference type="EMBL" id="JAHJDP010000065">
    <property type="protein sequence ID" value="MBU2691563.1"/>
    <property type="molecule type" value="Genomic_DNA"/>
</dbReference>
<sequence length="308" mass="34025">MPPRRGVRVDGDVARWNEDCTMRRCIVLIVCLLLLSIPLQAELTLPGDGFSGGWVRSGEPMHFVGLNLFDHIDGGAELFHEFGFKELIVQEYVKGEEEIDLEVYQMDGPAPALGLYLMKCGRETPTEGLSVRHSANKYQFTIVKNASYIQVNSFSGDTTLIPVMVALSKQVLESIPEGEPVTLFELLPSENLIDGSARLIRGQYGLQPIFTLGSGDILKLGGKIFGVVGGYSLNEENAYTQIIIPYPSKEEAAAAFVNLAENLDSYLTMQAKNDAGFIFKDHKERFGIVKIDKDLLTIKVNLPEKPVL</sequence>
<dbReference type="Proteomes" id="UP000777784">
    <property type="component" value="Unassembled WGS sequence"/>
</dbReference>
<gene>
    <name evidence="1" type="ORF">KJ970_11605</name>
</gene>
<evidence type="ECO:0000313" key="2">
    <source>
        <dbReference type="Proteomes" id="UP000777784"/>
    </source>
</evidence>
<proteinExistence type="predicted"/>
<protein>
    <submittedName>
        <fullName evidence="1">Uncharacterized protein</fullName>
    </submittedName>
</protein>
<dbReference type="AlphaFoldDB" id="A0A948RV40"/>
<name>A0A948RV40_UNCEI</name>
<evidence type="ECO:0000313" key="1">
    <source>
        <dbReference type="EMBL" id="MBU2691563.1"/>
    </source>
</evidence>
<dbReference type="Pfam" id="PF20244">
    <property type="entry name" value="DUF6599"/>
    <property type="match status" value="1"/>
</dbReference>
<organism evidence="1 2">
    <name type="scientific">Eiseniibacteriota bacterium</name>
    <dbReference type="NCBI Taxonomy" id="2212470"/>
    <lineage>
        <taxon>Bacteria</taxon>
        <taxon>Candidatus Eiseniibacteriota</taxon>
    </lineage>
</organism>
<dbReference type="InterPro" id="IPR046534">
    <property type="entry name" value="DUF6599"/>
</dbReference>
<reference evidence="1" key="1">
    <citation type="submission" date="2021-05" db="EMBL/GenBank/DDBJ databases">
        <title>Energy efficiency and biological interactions define the core microbiome of deep oligotrophic groundwater.</title>
        <authorList>
            <person name="Mehrshad M."/>
            <person name="Lopez-Fernandez M."/>
            <person name="Bell E."/>
            <person name="Bernier-Latmani R."/>
            <person name="Bertilsson S."/>
            <person name="Dopson M."/>
        </authorList>
    </citation>
    <scope>NUCLEOTIDE SEQUENCE</scope>
    <source>
        <strain evidence="1">Modern_marine.mb.64</strain>
    </source>
</reference>
<comment type="caution">
    <text evidence="1">The sequence shown here is derived from an EMBL/GenBank/DDBJ whole genome shotgun (WGS) entry which is preliminary data.</text>
</comment>